<evidence type="ECO:0000256" key="8">
    <source>
        <dbReference type="ARBA" id="ARBA00023098"/>
    </source>
</evidence>
<evidence type="ECO:0000313" key="17">
    <source>
        <dbReference type="Proteomes" id="UP000053144"/>
    </source>
</evidence>
<keyword evidence="3" id="KW-0444">Lipid biosynthesis</keyword>
<evidence type="ECO:0000256" key="3">
    <source>
        <dbReference type="ARBA" id="ARBA00022516"/>
    </source>
</evidence>
<gene>
    <name evidence="16" type="ORF">LR48_Vigan10g019100</name>
</gene>
<evidence type="ECO:0000256" key="4">
    <source>
        <dbReference type="ARBA" id="ARBA00022692"/>
    </source>
</evidence>
<dbReference type="GO" id="GO:0016020">
    <property type="term" value="C:membrane"/>
    <property type="evidence" value="ECO:0007669"/>
    <property type="project" value="UniProtKB-SubCell"/>
</dbReference>
<feature type="transmembrane region" description="Helical" evidence="14">
    <location>
        <begin position="62"/>
        <end position="83"/>
    </location>
</feature>
<evidence type="ECO:0000256" key="12">
    <source>
        <dbReference type="ARBA" id="ARBA00023235"/>
    </source>
</evidence>
<dbReference type="PROSITE" id="PS51751">
    <property type="entry name" value="EXPERA"/>
    <property type="match status" value="1"/>
</dbReference>
<keyword evidence="12" id="KW-0413">Isomerase</keyword>
<proteinExistence type="inferred from homology"/>
<dbReference type="GO" id="GO:0005783">
    <property type="term" value="C:endoplasmic reticulum"/>
    <property type="evidence" value="ECO:0007669"/>
    <property type="project" value="TreeGrafter"/>
</dbReference>
<dbReference type="KEGG" id="var:108344937"/>
<feature type="transmembrane region" description="Helical" evidence="14">
    <location>
        <begin position="147"/>
        <end position="170"/>
    </location>
</feature>
<dbReference type="Pfam" id="PF05241">
    <property type="entry name" value="EBP"/>
    <property type="match status" value="1"/>
</dbReference>
<dbReference type="OrthoDB" id="58557at2759"/>
<dbReference type="GO" id="GO:0047750">
    <property type="term" value="F:cholestenol delta-isomerase activity"/>
    <property type="evidence" value="ECO:0007669"/>
    <property type="project" value="InterPro"/>
</dbReference>
<dbReference type="Proteomes" id="UP000053144">
    <property type="component" value="Chromosome 10"/>
</dbReference>
<keyword evidence="11" id="KW-0753">Steroid metabolism</keyword>
<keyword evidence="7" id="KW-0756">Sterol biosynthesis</keyword>
<dbReference type="PANTHER" id="PTHR14207:SF0">
    <property type="entry name" value="3-BETA-HYDROXYSTEROID-DELTA(8),DELTA(7)-ISOMERASE"/>
    <property type="match status" value="1"/>
</dbReference>
<dbReference type="OMA" id="VIEGWFC"/>
<evidence type="ECO:0000256" key="11">
    <source>
        <dbReference type="ARBA" id="ARBA00023221"/>
    </source>
</evidence>
<keyword evidence="8" id="KW-0443">Lipid metabolism</keyword>
<dbReference type="GO" id="GO:0000247">
    <property type="term" value="F:C-8 sterol isomerase activity"/>
    <property type="evidence" value="ECO:0007669"/>
    <property type="project" value="TreeGrafter"/>
</dbReference>
<evidence type="ECO:0000313" key="16">
    <source>
        <dbReference type="EMBL" id="KOM54299.1"/>
    </source>
</evidence>
<organism evidence="16 17">
    <name type="scientific">Phaseolus angularis</name>
    <name type="common">Azuki bean</name>
    <name type="synonym">Vigna angularis</name>
    <dbReference type="NCBI Taxonomy" id="3914"/>
    <lineage>
        <taxon>Eukaryota</taxon>
        <taxon>Viridiplantae</taxon>
        <taxon>Streptophyta</taxon>
        <taxon>Embryophyta</taxon>
        <taxon>Tracheophyta</taxon>
        <taxon>Spermatophyta</taxon>
        <taxon>Magnoliopsida</taxon>
        <taxon>eudicotyledons</taxon>
        <taxon>Gunneridae</taxon>
        <taxon>Pentapetalae</taxon>
        <taxon>rosids</taxon>
        <taxon>fabids</taxon>
        <taxon>Fabales</taxon>
        <taxon>Fabaceae</taxon>
        <taxon>Papilionoideae</taxon>
        <taxon>50 kb inversion clade</taxon>
        <taxon>NPAAA clade</taxon>
        <taxon>indigoferoid/millettioid clade</taxon>
        <taxon>Phaseoleae</taxon>
        <taxon>Vigna</taxon>
    </lineage>
</organism>
<dbReference type="InterPro" id="IPR033118">
    <property type="entry name" value="EXPERA"/>
</dbReference>
<dbReference type="Gramene" id="KOM54299">
    <property type="protein sequence ID" value="KOM54299"/>
    <property type="gene ID" value="LR48_Vigan10g019100"/>
</dbReference>
<sequence>MDPSLVSQGHPYVPLDLHLPDYSPCYLSMSNIISVFAFSSLLIVSLIWIFSGGLKKRKVDRVLMCWWAFTGLTHMILEGYFVFSPEFFKDKSGFYLAEVWKEYSKGDSRYAGRDAGVVTVEGITAVLEGPASLLAVYAIATGKSYSYILQFAISLGQLYGTAVYYITAILEGDNFSSNTFYYYAYYIGANFSWIVIPSIIAVRCWRKICAAFRLQGSQTKKPKAH</sequence>
<feature type="transmembrane region" description="Helical" evidence="14">
    <location>
        <begin position="182"/>
        <end position="205"/>
    </location>
</feature>
<keyword evidence="4 13" id="KW-0812">Transmembrane</keyword>
<keyword evidence="10" id="KW-1207">Sterol metabolism</keyword>
<comment type="similarity">
    <text evidence="2">Belongs to the EBP family.</text>
</comment>
<dbReference type="PANTHER" id="PTHR14207">
    <property type="entry name" value="STEROL ISOMERASE"/>
    <property type="match status" value="1"/>
</dbReference>
<dbReference type="InterPro" id="IPR007905">
    <property type="entry name" value="EBP"/>
</dbReference>
<evidence type="ECO:0000256" key="1">
    <source>
        <dbReference type="ARBA" id="ARBA00004141"/>
    </source>
</evidence>
<keyword evidence="9 13" id="KW-0472">Membrane</keyword>
<feature type="transmembrane region" description="Helical" evidence="14">
    <location>
        <begin position="122"/>
        <end position="140"/>
    </location>
</feature>
<dbReference type="EMBL" id="CM003380">
    <property type="protein sequence ID" value="KOM54299.1"/>
    <property type="molecule type" value="Genomic_DNA"/>
</dbReference>
<evidence type="ECO:0000256" key="9">
    <source>
        <dbReference type="ARBA" id="ARBA00023136"/>
    </source>
</evidence>
<evidence type="ECO:0000256" key="6">
    <source>
        <dbReference type="ARBA" id="ARBA00022989"/>
    </source>
</evidence>
<dbReference type="AlphaFoldDB" id="A0A0L9VHV8"/>
<evidence type="ECO:0000259" key="15">
    <source>
        <dbReference type="PROSITE" id="PS51751"/>
    </source>
</evidence>
<reference evidence="17" key="1">
    <citation type="journal article" date="2015" name="Proc. Natl. Acad. Sci. U.S.A.">
        <title>Genome sequencing of adzuki bean (Vigna angularis) provides insight into high starch and low fat accumulation and domestication.</title>
        <authorList>
            <person name="Yang K."/>
            <person name="Tian Z."/>
            <person name="Chen C."/>
            <person name="Luo L."/>
            <person name="Zhao B."/>
            <person name="Wang Z."/>
            <person name="Yu L."/>
            <person name="Li Y."/>
            <person name="Sun Y."/>
            <person name="Li W."/>
            <person name="Chen Y."/>
            <person name="Li Y."/>
            <person name="Zhang Y."/>
            <person name="Ai D."/>
            <person name="Zhao J."/>
            <person name="Shang C."/>
            <person name="Ma Y."/>
            <person name="Wu B."/>
            <person name="Wang M."/>
            <person name="Gao L."/>
            <person name="Sun D."/>
            <person name="Zhang P."/>
            <person name="Guo F."/>
            <person name="Wang W."/>
            <person name="Li Y."/>
            <person name="Wang J."/>
            <person name="Varshney R.K."/>
            <person name="Wang J."/>
            <person name="Ling H.Q."/>
            <person name="Wan P."/>
        </authorList>
    </citation>
    <scope>NUCLEOTIDE SEQUENCE</scope>
    <source>
        <strain evidence="17">cv. Jingnong 6</strain>
    </source>
</reference>
<evidence type="ECO:0000256" key="2">
    <source>
        <dbReference type="ARBA" id="ARBA00008337"/>
    </source>
</evidence>
<dbReference type="GO" id="GO:0016126">
    <property type="term" value="P:sterol biosynthetic process"/>
    <property type="evidence" value="ECO:0007669"/>
    <property type="project" value="UniProtKB-KW"/>
</dbReference>
<name>A0A0L9VHV8_PHAAN</name>
<dbReference type="GO" id="GO:0004769">
    <property type="term" value="F:steroid Delta-isomerase activity"/>
    <property type="evidence" value="ECO:0007669"/>
    <property type="project" value="TreeGrafter"/>
</dbReference>
<feature type="transmembrane region" description="Helical" evidence="14">
    <location>
        <begin position="26"/>
        <end position="50"/>
    </location>
</feature>
<evidence type="ECO:0000256" key="10">
    <source>
        <dbReference type="ARBA" id="ARBA00023166"/>
    </source>
</evidence>
<evidence type="ECO:0000256" key="5">
    <source>
        <dbReference type="ARBA" id="ARBA00022955"/>
    </source>
</evidence>
<comment type="subcellular location">
    <subcellularLocation>
        <location evidence="1">Membrane</location>
        <topology evidence="1">Multi-pass membrane protein</topology>
    </subcellularLocation>
</comment>
<keyword evidence="6 13" id="KW-1133">Transmembrane helix</keyword>
<protein>
    <recommendedName>
        <fullName evidence="15">EXPERA domain-containing protein</fullName>
    </recommendedName>
</protein>
<keyword evidence="5" id="KW-0752">Steroid biosynthesis</keyword>
<evidence type="ECO:0000256" key="13">
    <source>
        <dbReference type="PROSITE-ProRule" id="PRU01087"/>
    </source>
</evidence>
<evidence type="ECO:0000256" key="7">
    <source>
        <dbReference type="ARBA" id="ARBA00023011"/>
    </source>
</evidence>
<dbReference type="STRING" id="3914.A0A0L9VHV8"/>
<evidence type="ECO:0000256" key="14">
    <source>
        <dbReference type="SAM" id="Phobius"/>
    </source>
</evidence>
<accession>A0A0L9VHV8</accession>
<feature type="domain" description="EXPERA" evidence="15">
    <location>
        <begin position="59"/>
        <end position="201"/>
    </location>
</feature>